<name>L8FYK6_PSED2</name>
<keyword evidence="7" id="KW-0378">Hydrolase</keyword>
<dbReference type="InParanoid" id="L8FYK6"/>
<dbReference type="SMART" id="SM00849">
    <property type="entry name" value="Lactamase_B"/>
    <property type="match status" value="1"/>
</dbReference>
<feature type="domain" description="Metallo-beta-lactamase" evidence="10">
    <location>
        <begin position="14"/>
        <end position="178"/>
    </location>
</feature>
<comment type="similarity">
    <text evidence="4">Belongs to the metallo-beta-lactamase superfamily. Glyoxalase II family.</text>
</comment>
<dbReference type="PANTHER" id="PTHR11935:SF94">
    <property type="entry name" value="TENZING NORGAY, ISOFORM C"/>
    <property type="match status" value="1"/>
</dbReference>
<comment type="catalytic activity">
    <reaction evidence="1">
        <text>an S-(2-hydroxyacyl)glutathione + H2O = a 2-hydroxy carboxylate + glutathione + H(+)</text>
        <dbReference type="Rhea" id="RHEA:21864"/>
        <dbReference type="ChEBI" id="CHEBI:15377"/>
        <dbReference type="ChEBI" id="CHEBI:15378"/>
        <dbReference type="ChEBI" id="CHEBI:57925"/>
        <dbReference type="ChEBI" id="CHEBI:58896"/>
        <dbReference type="ChEBI" id="CHEBI:71261"/>
        <dbReference type="EC" id="3.1.2.6"/>
    </reaction>
</comment>
<dbReference type="PANTHER" id="PTHR11935">
    <property type="entry name" value="BETA LACTAMASE DOMAIN"/>
    <property type="match status" value="1"/>
</dbReference>
<dbReference type="InterPro" id="IPR036866">
    <property type="entry name" value="RibonucZ/Hydroxyglut_hydro"/>
</dbReference>
<dbReference type="InterPro" id="IPR001279">
    <property type="entry name" value="Metallo-B-lactamas"/>
</dbReference>
<evidence type="ECO:0000256" key="2">
    <source>
        <dbReference type="ARBA" id="ARBA00001947"/>
    </source>
</evidence>
<evidence type="ECO:0000256" key="1">
    <source>
        <dbReference type="ARBA" id="ARBA00001623"/>
    </source>
</evidence>
<dbReference type="Gene3D" id="3.60.15.10">
    <property type="entry name" value="Ribonuclease Z/Hydroxyacylglutathione hydrolase-like"/>
    <property type="match status" value="1"/>
</dbReference>
<dbReference type="VEuPathDB" id="FungiDB:GMDG_01800"/>
<evidence type="ECO:0000256" key="8">
    <source>
        <dbReference type="ARBA" id="ARBA00022833"/>
    </source>
</evidence>
<evidence type="ECO:0000256" key="9">
    <source>
        <dbReference type="ARBA" id="ARBA00031044"/>
    </source>
</evidence>
<comment type="pathway">
    <text evidence="3">Secondary metabolite metabolism; methylglyoxal degradation; (R)-lactate from methylglyoxal: step 2/2.</text>
</comment>
<dbReference type="Pfam" id="PF00753">
    <property type="entry name" value="Lactamase_B"/>
    <property type="match status" value="1"/>
</dbReference>
<evidence type="ECO:0000256" key="4">
    <source>
        <dbReference type="ARBA" id="ARBA00006759"/>
    </source>
</evidence>
<evidence type="ECO:0000256" key="7">
    <source>
        <dbReference type="ARBA" id="ARBA00022801"/>
    </source>
</evidence>
<dbReference type="InterPro" id="IPR032282">
    <property type="entry name" value="HAGH_C"/>
</dbReference>
<dbReference type="InterPro" id="IPR035680">
    <property type="entry name" value="Clx_II_MBL"/>
</dbReference>
<sequence>MHIKTIPMSWGKGDNYAYLVIDEKTKDSVIIDPAYIEDVIPTLSPLVKSGEINLTAIINTHHHDDHAGGNRKILAEYADKKLPVIGGKDSDAVTKTPAHNTGFSFGSIVVEALHTPCHTQDSICWFMQDGDQKVVFTGDTLFHGGCGRFFEGSAEEMDKALNKTLGSLPDDTKVYPGHEYTKANARFGESVSKSKGVAELVKVAGANEQTTGKWTIADEKKHNVFMMLGDAEIQKATGQTEPVKVMERLREMKNNF</sequence>
<dbReference type="EC" id="3.1.2.6" evidence="5"/>
<dbReference type="SUPFAM" id="SSF56281">
    <property type="entry name" value="Metallo-hydrolase/oxidoreductase"/>
    <property type="match status" value="1"/>
</dbReference>
<organism evidence="11 12">
    <name type="scientific">Pseudogymnoascus destructans (strain ATCC MYA-4855 / 20631-21)</name>
    <name type="common">Bat white-nose syndrome fungus</name>
    <name type="synonym">Geomyces destructans</name>
    <dbReference type="NCBI Taxonomy" id="658429"/>
    <lineage>
        <taxon>Eukaryota</taxon>
        <taxon>Fungi</taxon>
        <taxon>Dikarya</taxon>
        <taxon>Ascomycota</taxon>
        <taxon>Pezizomycotina</taxon>
        <taxon>Leotiomycetes</taxon>
        <taxon>Thelebolales</taxon>
        <taxon>Thelebolaceae</taxon>
        <taxon>Pseudogymnoascus</taxon>
    </lineage>
</organism>
<dbReference type="Proteomes" id="UP000011064">
    <property type="component" value="Unassembled WGS sequence"/>
</dbReference>
<dbReference type="STRING" id="658429.L8FYK6"/>
<dbReference type="OrthoDB" id="515692at2759"/>
<dbReference type="HOGENOM" id="CLU_030571_4_0_1"/>
<accession>L8FYK6</accession>
<dbReference type="Pfam" id="PF16123">
    <property type="entry name" value="HAGH_C"/>
    <property type="match status" value="1"/>
</dbReference>
<protein>
    <recommendedName>
        <fullName evidence="5">hydroxyacylglutathione hydrolase</fullName>
        <ecNumber evidence="5">3.1.2.6</ecNumber>
    </recommendedName>
    <alternativeName>
        <fullName evidence="9">Glyoxalase II</fullName>
    </alternativeName>
</protein>
<keyword evidence="12" id="KW-1185">Reference proteome</keyword>
<dbReference type="GO" id="GO:0004416">
    <property type="term" value="F:hydroxyacylglutathione hydrolase activity"/>
    <property type="evidence" value="ECO:0007669"/>
    <property type="project" value="UniProtKB-EC"/>
</dbReference>
<comment type="cofactor">
    <cofactor evidence="2">
        <name>Zn(2+)</name>
        <dbReference type="ChEBI" id="CHEBI:29105"/>
    </cofactor>
</comment>
<evidence type="ECO:0000256" key="5">
    <source>
        <dbReference type="ARBA" id="ARBA00011917"/>
    </source>
</evidence>
<gene>
    <name evidence="11" type="ORF">GMDG_01800</name>
</gene>
<dbReference type="UniPathway" id="UPA00619">
    <property type="reaction ID" value="UER00676"/>
</dbReference>
<dbReference type="AlphaFoldDB" id="L8FYK6"/>
<proteinExistence type="inferred from homology"/>
<dbReference type="EMBL" id="GL573191">
    <property type="protein sequence ID" value="ELR05609.1"/>
    <property type="molecule type" value="Genomic_DNA"/>
</dbReference>
<keyword evidence="6" id="KW-0479">Metal-binding</keyword>
<evidence type="ECO:0000256" key="6">
    <source>
        <dbReference type="ARBA" id="ARBA00022723"/>
    </source>
</evidence>
<evidence type="ECO:0000259" key="10">
    <source>
        <dbReference type="SMART" id="SM00849"/>
    </source>
</evidence>
<reference evidence="12" key="1">
    <citation type="submission" date="2010-09" db="EMBL/GenBank/DDBJ databases">
        <title>The genome sequence of Geomyces destructans 20631-21.</title>
        <authorList>
            <consortium name="The Broad Institute Genome Sequencing Platform"/>
            <person name="Cuomo C.A."/>
            <person name="Blehert D.S."/>
            <person name="Lorch J.M."/>
            <person name="Young S.K."/>
            <person name="Zeng Q."/>
            <person name="Gargeya S."/>
            <person name="Fitzgerald M."/>
            <person name="Haas B."/>
            <person name="Abouelleil A."/>
            <person name="Alvarado L."/>
            <person name="Arachchi H.M."/>
            <person name="Berlin A."/>
            <person name="Brown A."/>
            <person name="Chapman S.B."/>
            <person name="Chen Z."/>
            <person name="Dunbar C."/>
            <person name="Freedman E."/>
            <person name="Gearin G."/>
            <person name="Gellesch M."/>
            <person name="Goldberg J."/>
            <person name="Griggs A."/>
            <person name="Gujja S."/>
            <person name="Heiman D."/>
            <person name="Howarth C."/>
            <person name="Larson L."/>
            <person name="Lui A."/>
            <person name="MacDonald P.J.P."/>
            <person name="Montmayeur A."/>
            <person name="Murphy C."/>
            <person name="Neiman D."/>
            <person name="Pearson M."/>
            <person name="Priest M."/>
            <person name="Roberts A."/>
            <person name="Saif S."/>
            <person name="Shea T."/>
            <person name="Shenoy N."/>
            <person name="Sisk P."/>
            <person name="Stolte C."/>
            <person name="Sykes S."/>
            <person name="Wortman J."/>
            <person name="Nusbaum C."/>
            <person name="Birren B."/>
        </authorList>
    </citation>
    <scope>NUCLEOTIDE SEQUENCE [LARGE SCALE GENOMIC DNA]</scope>
    <source>
        <strain evidence="12">ATCC MYA-4855 / 20631-21</strain>
    </source>
</reference>
<evidence type="ECO:0000313" key="12">
    <source>
        <dbReference type="Proteomes" id="UP000011064"/>
    </source>
</evidence>
<dbReference type="FunCoup" id="L8FYK6">
    <property type="interactions" value="462"/>
</dbReference>
<dbReference type="GO" id="GO:0046872">
    <property type="term" value="F:metal ion binding"/>
    <property type="evidence" value="ECO:0007669"/>
    <property type="project" value="UniProtKB-KW"/>
</dbReference>
<keyword evidence="8" id="KW-0862">Zinc</keyword>
<dbReference type="CDD" id="cd07723">
    <property type="entry name" value="hydroxyacylglutathione_hydrolase_MBL-fold"/>
    <property type="match status" value="1"/>
</dbReference>
<evidence type="ECO:0000313" key="11">
    <source>
        <dbReference type="EMBL" id="ELR05609.1"/>
    </source>
</evidence>
<evidence type="ECO:0000256" key="3">
    <source>
        <dbReference type="ARBA" id="ARBA00004963"/>
    </source>
</evidence>